<dbReference type="PATRIC" id="fig|1157951.4.peg.54"/>
<dbReference type="Proteomes" id="UP000005012">
    <property type="component" value="Chromosome"/>
</dbReference>
<feature type="domain" description="Bacterial bifunctional deaminase-reductase C-terminal" evidence="1">
    <location>
        <begin position="6"/>
        <end position="166"/>
    </location>
</feature>
<gene>
    <name evidence="2" type="ordered locus">S70_00250</name>
</gene>
<accession>A0A140NGI4</accession>
<dbReference type="Gene3D" id="3.40.430.10">
    <property type="entry name" value="Dihydrofolate Reductase, subunit A"/>
    <property type="match status" value="1"/>
</dbReference>
<protein>
    <submittedName>
        <fullName evidence="2">Deaminase-reductase domain-containing protein</fullName>
    </submittedName>
</protein>
<reference evidence="2 3" key="1">
    <citation type="journal article" date="2012" name="J. Bacteriol.">
        <title>Complete Genome Sequence of Providencia stuartii Clinical Isolate MRSN 2154.</title>
        <authorList>
            <person name="Clifford R.J."/>
            <person name="Hang J."/>
            <person name="Riley M.C."/>
            <person name="Onmus-Leone F."/>
            <person name="Kuschner R.A."/>
            <person name="Lesho E.P."/>
            <person name="Waterman P.E."/>
        </authorList>
    </citation>
    <scope>NUCLEOTIDE SEQUENCE [LARGE SCALE GENOMIC DNA]</scope>
    <source>
        <strain evidence="2 3">MRSN 2154</strain>
    </source>
</reference>
<dbReference type="InterPro" id="IPR002734">
    <property type="entry name" value="RibDG_C"/>
</dbReference>
<name>A0A140NGI4_PROSM</name>
<dbReference type="GO" id="GO:0009231">
    <property type="term" value="P:riboflavin biosynthetic process"/>
    <property type="evidence" value="ECO:0007669"/>
    <property type="project" value="InterPro"/>
</dbReference>
<evidence type="ECO:0000313" key="2">
    <source>
        <dbReference type="EMBL" id="AFH91953.1"/>
    </source>
</evidence>
<dbReference type="OrthoDB" id="9782335at2"/>
<reference evidence="3" key="2">
    <citation type="submission" date="2012-04" db="EMBL/GenBank/DDBJ databases">
        <title>Complete genome sequence of Providencia stuartii clinical isolate MRSN 2154.</title>
        <authorList>
            <person name="Clifford R.J."/>
            <person name="Hang J."/>
            <person name="Riley M.C."/>
            <person name="Onmus-Leone F."/>
            <person name="Kuschner R.A."/>
            <person name="Lesho E.P."/>
            <person name="Waterman P.E."/>
        </authorList>
    </citation>
    <scope>NUCLEOTIDE SEQUENCE [LARGE SCALE GENOMIC DNA]</scope>
    <source>
        <strain evidence="3">MRSN 2154</strain>
    </source>
</reference>
<dbReference type="PANTHER" id="PTHR38011">
    <property type="entry name" value="DIHYDROFOLATE REDUCTASE FAMILY PROTEIN (AFU_ORTHOLOGUE AFUA_8G06820)"/>
    <property type="match status" value="1"/>
</dbReference>
<dbReference type="KEGG" id="psi:S70_00250"/>
<dbReference type="InterPro" id="IPR024072">
    <property type="entry name" value="DHFR-like_dom_sf"/>
</dbReference>
<dbReference type="InterPro" id="IPR050765">
    <property type="entry name" value="Riboflavin_Biosynth_HTPR"/>
</dbReference>
<organism evidence="2 3">
    <name type="scientific">Providencia stuartii (strain MRSN 2154)</name>
    <dbReference type="NCBI Taxonomy" id="1157951"/>
    <lineage>
        <taxon>Bacteria</taxon>
        <taxon>Pseudomonadati</taxon>
        <taxon>Pseudomonadota</taxon>
        <taxon>Gammaproteobacteria</taxon>
        <taxon>Enterobacterales</taxon>
        <taxon>Morganellaceae</taxon>
        <taxon>Providencia</taxon>
    </lineage>
</organism>
<dbReference type="GeneID" id="93519212"/>
<dbReference type="GO" id="GO:0008703">
    <property type="term" value="F:5-amino-6-(5-phosphoribosylamino)uracil reductase activity"/>
    <property type="evidence" value="ECO:0007669"/>
    <property type="project" value="InterPro"/>
</dbReference>
<dbReference type="Pfam" id="PF01872">
    <property type="entry name" value="RibD_C"/>
    <property type="match status" value="1"/>
</dbReference>
<evidence type="ECO:0000259" key="1">
    <source>
        <dbReference type="Pfam" id="PF01872"/>
    </source>
</evidence>
<sequence length="180" mass="20574">MHRNIIYIATSLDGYIADANNQLDWLFFIPNPDQNDMGFSDFMQRIDAVVMGRTTFETVCGFDGEWPYDKPVFVLSNSIREIPVKLIGKAVHLVRGEIKDVISSIHCAGFKTLYIDGGSVAKQCLAEDLIDEMIITIVPILLGDGIPLFGNMKKPLQFIHVKSERYFDYMVKNTWHRQRK</sequence>
<proteinExistence type="predicted"/>
<dbReference type="HOGENOM" id="CLU_043966_4_2_6"/>
<evidence type="ECO:0000313" key="3">
    <source>
        <dbReference type="Proteomes" id="UP000005012"/>
    </source>
</evidence>
<dbReference type="RefSeq" id="WP_014656023.1">
    <property type="nucleotide sequence ID" value="NC_017731.1"/>
</dbReference>
<dbReference type="EMBL" id="CP003488">
    <property type="protein sequence ID" value="AFH91953.1"/>
    <property type="molecule type" value="Genomic_DNA"/>
</dbReference>
<dbReference type="SUPFAM" id="SSF53597">
    <property type="entry name" value="Dihydrofolate reductase-like"/>
    <property type="match status" value="1"/>
</dbReference>
<dbReference type="PANTHER" id="PTHR38011:SF11">
    <property type="entry name" value="2,5-DIAMINO-6-RIBOSYLAMINO-4(3H)-PYRIMIDINONE 5'-PHOSPHATE REDUCTASE"/>
    <property type="match status" value="1"/>
</dbReference>
<dbReference type="AlphaFoldDB" id="A0A140NGI4"/>